<feature type="region of interest" description="Disordered" evidence="1">
    <location>
        <begin position="1"/>
        <end position="25"/>
    </location>
</feature>
<sequence length="89" mass="10337">MKKKSKRIDVGSMEKPKENESKGKEVEQININDNEAEFDIFKERALIKMPMEREVVCELISILPIALNLILRYATKVMEQDSSITIHFL</sequence>
<evidence type="ECO:0000256" key="1">
    <source>
        <dbReference type="SAM" id="MobiDB-lite"/>
    </source>
</evidence>
<feature type="compositionally biased region" description="Basic and acidic residues" evidence="1">
    <location>
        <begin position="7"/>
        <end position="25"/>
    </location>
</feature>
<evidence type="ECO:0000313" key="3">
    <source>
        <dbReference type="Proteomes" id="UP000321947"/>
    </source>
</evidence>
<protein>
    <submittedName>
        <fullName evidence="2">Uncharacterized protein</fullName>
    </submittedName>
</protein>
<evidence type="ECO:0000313" key="2">
    <source>
        <dbReference type="EMBL" id="TYK22680.1"/>
    </source>
</evidence>
<dbReference type="AlphaFoldDB" id="A0A5D3DH62"/>
<accession>A0A5D3DH62</accession>
<organism evidence="2 3">
    <name type="scientific">Cucumis melo var. makuwa</name>
    <name type="common">Oriental melon</name>
    <dbReference type="NCBI Taxonomy" id="1194695"/>
    <lineage>
        <taxon>Eukaryota</taxon>
        <taxon>Viridiplantae</taxon>
        <taxon>Streptophyta</taxon>
        <taxon>Embryophyta</taxon>
        <taxon>Tracheophyta</taxon>
        <taxon>Spermatophyta</taxon>
        <taxon>Magnoliopsida</taxon>
        <taxon>eudicotyledons</taxon>
        <taxon>Gunneridae</taxon>
        <taxon>Pentapetalae</taxon>
        <taxon>rosids</taxon>
        <taxon>fabids</taxon>
        <taxon>Cucurbitales</taxon>
        <taxon>Cucurbitaceae</taxon>
        <taxon>Benincaseae</taxon>
        <taxon>Cucumis</taxon>
    </lineage>
</organism>
<name>A0A5D3DH62_CUCMM</name>
<gene>
    <name evidence="2" type="ORF">E5676_scaffold195G001260</name>
</gene>
<comment type="caution">
    <text evidence="2">The sequence shown here is derived from an EMBL/GenBank/DDBJ whole genome shotgun (WGS) entry which is preliminary data.</text>
</comment>
<dbReference type="EMBL" id="SSTD01004937">
    <property type="protein sequence ID" value="TYK22680.1"/>
    <property type="molecule type" value="Genomic_DNA"/>
</dbReference>
<dbReference type="Proteomes" id="UP000321947">
    <property type="component" value="Unassembled WGS sequence"/>
</dbReference>
<reference evidence="2 3" key="1">
    <citation type="submission" date="2019-08" db="EMBL/GenBank/DDBJ databases">
        <title>Draft genome sequences of two oriental melons (Cucumis melo L. var makuwa).</title>
        <authorList>
            <person name="Kwon S.-Y."/>
        </authorList>
    </citation>
    <scope>NUCLEOTIDE SEQUENCE [LARGE SCALE GENOMIC DNA]</scope>
    <source>
        <strain evidence="3">cv. Chang Bougi</strain>
        <tissue evidence="2">Leaf</tissue>
    </source>
</reference>
<proteinExistence type="predicted"/>